<name>A0A3M7REZ5_BRAPC</name>
<proteinExistence type="predicted"/>
<organism evidence="1 2">
    <name type="scientific">Brachionus plicatilis</name>
    <name type="common">Marine rotifer</name>
    <name type="synonym">Brachionus muelleri</name>
    <dbReference type="NCBI Taxonomy" id="10195"/>
    <lineage>
        <taxon>Eukaryota</taxon>
        <taxon>Metazoa</taxon>
        <taxon>Spiralia</taxon>
        <taxon>Gnathifera</taxon>
        <taxon>Rotifera</taxon>
        <taxon>Eurotatoria</taxon>
        <taxon>Monogononta</taxon>
        <taxon>Pseudotrocha</taxon>
        <taxon>Ploima</taxon>
        <taxon>Brachionidae</taxon>
        <taxon>Brachionus</taxon>
    </lineage>
</organism>
<dbReference type="Proteomes" id="UP000276133">
    <property type="component" value="Unassembled WGS sequence"/>
</dbReference>
<keyword evidence="2" id="KW-1185">Reference proteome</keyword>
<protein>
    <submittedName>
        <fullName evidence="1">Uncharacterized protein</fullName>
    </submittedName>
</protein>
<dbReference type="EMBL" id="REGN01003540">
    <property type="protein sequence ID" value="RNA22090.1"/>
    <property type="molecule type" value="Genomic_DNA"/>
</dbReference>
<gene>
    <name evidence="1" type="ORF">BpHYR1_000050</name>
</gene>
<accession>A0A3M7REZ5</accession>
<dbReference type="AlphaFoldDB" id="A0A3M7REZ5"/>
<evidence type="ECO:0000313" key="2">
    <source>
        <dbReference type="Proteomes" id="UP000276133"/>
    </source>
</evidence>
<evidence type="ECO:0000313" key="1">
    <source>
        <dbReference type="EMBL" id="RNA22090.1"/>
    </source>
</evidence>
<sequence length="96" mass="11073">MTILTKQALSNLVMTSKELTGLNLRVSFATANMKIALISSLITLRLSLDNFYLFPFQTLILLDFSVPLPERTIENERLYVFRFLHTLPTLRKDSRP</sequence>
<comment type="caution">
    <text evidence="1">The sequence shown here is derived from an EMBL/GenBank/DDBJ whole genome shotgun (WGS) entry which is preliminary data.</text>
</comment>
<reference evidence="1 2" key="1">
    <citation type="journal article" date="2018" name="Sci. Rep.">
        <title>Genomic signatures of local adaptation to the degree of environmental predictability in rotifers.</title>
        <authorList>
            <person name="Franch-Gras L."/>
            <person name="Hahn C."/>
            <person name="Garcia-Roger E.M."/>
            <person name="Carmona M.J."/>
            <person name="Serra M."/>
            <person name="Gomez A."/>
        </authorList>
    </citation>
    <scope>NUCLEOTIDE SEQUENCE [LARGE SCALE GENOMIC DNA]</scope>
    <source>
        <strain evidence="1">HYR1</strain>
    </source>
</reference>